<evidence type="ECO:0008006" key="9">
    <source>
        <dbReference type="Google" id="ProtNLM"/>
    </source>
</evidence>
<evidence type="ECO:0000256" key="1">
    <source>
        <dbReference type="ARBA" id="ARBA00004141"/>
    </source>
</evidence>
<evidence type="ECO:0000256" key="5">
    <source>
        <dbReference type="SAM" id="MobiDB-lite"/>
    </source>
</evidence>
<organism evidence="7 8">
    <name type="scientific">Naganishia liquefaciens</name>
    <dbReference type="NCBI Taxonomy" id="104408"/>
    <lineage>
        <taxon>Eukaryota</taxon>
        <taxon>Fungi</taxon>
        <taxon>Dikarya</taxon>
        <taxon>Basidiomycota</taxon>
        <taxon>Agaricomycotina</taxon>
        <taxon>Tremellomycetes</taxon>
        <taxon>Filobasidiales</taxon>
        <taxon>Filobasidiaceae</taxon>
        <taxon>Naganishia</taxon>
    </lineage>
</organism>
<feature type="region of interest" description="Disordered" evidence="5">
    <location>
        <begin position="1"/>
        <end position="39"/>
    </location>
</feature>
<dbReference type="InterPro" id="IPR036259">
    <property type="entry name" value="MFS_trans_sf"/>
</dbReference>
<reference evidence="7" key="1">
    <citation type="submission" date="2020-07" db="EMBL/GenBank/DDBJ databases">
        <title>Draft Genome Sequence of a Deep-Sea Yeast, Naganishia (Cryptococcus) liquefaciens strain N6.</title>
        <authorList>
            <person name="Han Y.W."/>
            <person name="Kajitani R."/>
            <person name="Morimoto H."/>
            <person name="Parhat M."/>
            <person name="Tsubouchi H."/>
            <person name="Bakenova O."/>
            <person name="Ogata M."/>
            <person name="Argunhan B."/>
            <person name="Aoki R."/>
            <person name="Kajiwara S."/>
            <person name="Itoh T."/>
            <person name="Iwasaki H."/>
        </authorList>
    </citation>
    <scope>NUCLEOTIDE SEQUENCE</scope>
    <source>
        <strain evidence="7">N6</strain>
    </source>
</reference>
<feature type="compositionally biased region" description="Polar residues" evidence="5">
    <location>
        <begin position="26"/>
        <end position="37"/>
    </location>
</feature>
<dbReference type="Gene3D" id="1.20.1250.20">
    <property type="entry name" value="MFS general substrate transporter like domains"/>
    <property type="match status" value="1"/>
</dbReference>
<keyword evidence="3 6" id="KW-1133">Transmembrane helix</keyword>
<proteinExistence type="predicted"/>
<protein>
    <recommendedName>
        <fullName evidence="9">MFS transporter</fullName>
    </recommendedName>
</protein>
<dbReference type="AlphaFoldDB" id="A0A8H3YCN8"/>
<dbReference type="EMBL" id="BLZA01000009">
    <property type="protein sequence ID" value="GHJ84535.1"/>
    <property type="molecule type" value="Genomic_DNA"/>
</dbReference>
<feature type="transmembrane region" description="Helical" evidence="6">
    <location>
        <begin position="150"/>
        <end position="172"/>
    </location>
</feature>
<accession>A0A8H3YCN8</accession>
<dbReference type="PANTHER" id="PTHR23502:SF48">
    <property type="entry name" value="MULTIDRUG TRANSPORTER, PUTATIVE (AFU_ORTHOLOGUE AFUA_5G02700)-RELATED"/>
    <property type="match status" value="1"/>
</dbReference>
<comment type="caution">
    <text evidence="7">The sequence shown here is derived from an EMBL/GenBank/DDBJ whole genome shotgun (WGS) entry which is preliminary data.</text>
</comment>
<evidence type="ECO:0000256" key="6">
    <source>
        <dbReference type="SAM" id="Phobius"/>
    </source>
</evidence>
<evidence type="ECO:0000256" key="3">
    <source>
        <dbReference type="ARBA" id="ARBA00022989"/>
    </source>
</evidence>
<keyword evidence="2 6" id="KW-0812">Transmembrane</keyword>
<evidence type="ECO:0000313" key="7">
    <source>
        <dbReference type="EMBL" id="GHJ84535.1"/>
    </source>
</evidence>
<evidence type="ECO:0000313" key="8">
    <source>
        <dbReference type="Proteomes" id="UP000620104"/>
    </source>
</evidence>
<keyword evidence="4 6" id="KW-0472">Membrane</keyword>
<keyword evidence="8" id="KW-1185">Reference proteome</keyword>
<dbReference type="PANTHER" id="PTHR23502">
    <property type="entry name" value="MAJOR FACILITATOR SUPERFAMILY"/>
    <property type="match status" value="1"/>
</dbReference>
<comment type="subcellular location">
    <subcellularLocation>
        <location evidence="1">Membrane</location>
        <topology evidence="1">Multi-pass membrane protein</topology>
    </subcellularLocation>
</comment>
<feature type="compositionally biased region" description="Basic and acidic residues" evidence="5">
    <location>
        <begin position="15"/>
        <end position="25"/>
    </location>
</feature>
<sequence length="329" mass="36365">MLARDVYRVPTGPRIEQRNDTREDSQTTPESNSLSNRNYRRGLPIEAEFAVPPNLAPELEKYGLHAPTRDLVDDPDVEITLSPTTTIAPWIHARTRDVEAAEKFTLVHFEPGTEENPKEWTLCLAVALGSGMTTGNLPAQAETLGVSPEAIFLSIALFIVGFGIEPLLFAPFYVISMFFYSIFTLPSALAYNIGTTLVCRLIAGTASSAPMANVGGPIADIWDARERGTPMAVFSLTLLRVAIPCLLDPSHNRHSQHGALSRTAHWRLNRRRNRKLALDLLGTLYLPGSHLPHHPARARDLRPNLFEARSARLCKEYNTNAYKVAAGYA</sequence>
<dbReference type="GO" id="GO:0022857">
    <property type="term" value="F:transmembrane transporter activity"/>
    <property type="evidence" value="ECO:0007669"/>
    <property type="project" value="TreeGrafter"/>
</dbReference>
<dbReference type="SUPFAM" id="SSF103473">
    <property type="entry name" value="MFS general substrate transporter"/>
    <property type="match status" value="1"/>
</dbReference>
<evidence type="ECO:0000256" key="2">
    <source>
        <dbReference type="ARBA" id="ARBA00022692"/>
    </source>
</evidence>
<dbReference type="OrthoDB" id="6770063at2759"/>
<name>A0A8H3YCN8_9TREE</name>
<dbReference type="Proteomes" id="UP000620104">
    <property type="component" value="Unassembled WGS sequence"/>
</dbReference>
<feature type="transmembrane region" description="Helical" evidence="6">
    <location>
        <begin position="178"/>
        <end position="203"/>
    </location>
</feature>
<evidence type="ECO:0000256" key="4">
    <source>
        <dbReference type="ARBA" id="ARBA00023136"/>
    </source>
</evidence>
<dbReference type="GO" id="GO:0005886">
    <property type="term" value="C:plasma membrane"/>
    <property type="evidence" value="ECO:0007669"/>
    <property type="project" value="TreeGrafter"/>
</dbReference>
<gene>
    <name evidence="7" type="ORF">NliqN6_0937</name>
</gene>